<sequence>MFQNDNLRGAAFMILSMAGFAVEDMFLKASARVMPMGQAVLIVGLVGMAVFALMARRMGEPAFHPALMTRGLAIRSGFEVSGRLFYALALALTPLSTTSAILQASPLVVVGGAALFFGERVGWRRWSAVAVGFVGVLIIIRPGMDGFSALSLLAVAGMLGFAGRDLATRAAPKVMSNRQLGVAGFAMLALAGVIILGWTGGAVWPDAQGWALLAGTALFAVLGYHALTSAMRTGEIGFVTPFRYVRLVFAMALAMVFFNERPDLATLIGSTLIVGSGIYTLVRGNRKTTPPPGSLPL</sequence>
<comment type="caution">
    <text evidence="3">The sequence shown here is derived from an EMBL/GenBank/DDBJ whole genome shotgun (WGS) entry which is preliminary data.</text>
</comment>
<protein>
    <submittedName>
        <fullName evidence="3">DMT family transporter</fullName>
    </submittedName>
</protein>
<dbReference type="Proteomes" id="UP000284547">
    <property type="component" value="Unassembled WGS sequence"/>
</dbReference>
<keyword evidence="4" id="KW-1185">Reference proteome</keyword>
<organism evidence="3 4">
    <name type="scientific">Pseudotabrizicola alkalilacus</name>
    <dbReference type="NCBI Taxonomy" id="2305252"/>
    <lineage>
        <taxon>Bacteria</taxon>
        <taxon>Pseudomonadati</taxon>
        <taxon>Pseudomonadota</taxon>
        <taxon>Alphaproteobacteria</taxon>
        <taxon>Rhodobacterales</taxon>
        <taxon>Paracoccaceae</taxon>
        <taxon>Pseudotabrizicola</taxon>
    </lineage>
</organism>
<reference evidence="3 4" key="1">
    <citation type="submission" date="2018-08" db="EMBL/GenBank/DDBJ databases">
        <title>Flavobacterium tibetense sp. nov., isolated from a wetland YonghuCo on Tibetan Plateau.</title>
        <authorList>
            <person name="Phurbu D."/>
            <person name="Lu H."/>
            <person name="Xing P."/>
        </authorList>
    </citation>
    <scope>NUCLEOTIDE SEQUENCE [LARGE SCALE GENOMIC DNA]</scope>
    <source>
        <strain evidence="3 4">DJC</strain>
    </source>
</reference>
<dbReference type="InterPro" id="IPR037185">
    <property type="entry name" value="EmrE-like"/>
</dbReference>
<feature type="transmembrane region" description="Helical" evidence="1">
    <location>
        <begin position="39"/>
        <end position="58"/>
    </location>
</feature>
<dbReference type="InterPro" id="IPR000620">
    <property type="entry name" value="EamA_dom"/>
</dbReference>
<feature type="transmembrane region" description="Helical" evidence="1">
    <location>
        <begin position="179"/>
        <end position="198"/>
    </location>
</feature>
<dbReference type="Gene3D" id="1.10.3730.20">
    <property type="match status" value="2"/>
</dbReference>
<feature type="transmembrane region" description="Helical" evidence="1">
    <location>
        <begin position="123"/>
        <end position="140"/>
    </location>
</feature>
<proteinExistence type="predicted"/>
<dbReference type="Pfam" id="PF00892">
    <property type="entry name" value="EamA"/>
    <property type="match status" value="2"/>
</dbReference>
<name>A0A411Z5F7_9RHOB</name>
<gene>
    <name evidence="3" type="ORF">D1012_05340</name>
</gene>
<dbReference type="EMBL" id="QWEY01000002">
    <property type="protein sequence ID" value="RGP38252.1"/>
    <property type="molecule type" value="Genomic_DNA"/>
</dbReference>
<feature type="transmembrane region" description="Helical" evidence="1">
    <location>
        <begin position="210"/>
        <end position="230"/>
    </location>
</feature>
<dbReference type="AlphaFoldDB" id="A0A411Z5F7"/>
<evidence type="ECO:0000313" key="3">
    <source>
        <dbReference type="EMBL" id="RGP38252.1"/>
    </source>
</evidence>
<keyword evidence="1" id="KW-0812">Transmembrane</keyword>
<feature type="transmembrane region" description="Helical" evidence="1">
    <location>
        <begin position="264"/>
        <end position="282"/>
    </location>
</feature>
<feature type="transmembrane region" description="Helical" evidence="1">
    <location>
        <begin position="242"/>
        <end position="258"/>
    </location>
</feature>
<dbReference type="PANTHER" id="PTHR22911:SF135">
    <property type="entry name" value="BLR4310 PROTEIN"/>
    <property type="match status" value="1"/>
</dbReference>
<accession>A0A411Z5F7</accession>
<keyword evidence="1" id="KW-1133">Transmembrane helix</keyword>
<dbReference type="GO" id="GO:0016020">
    <property type="term" value="C:membrane"/>
    <property type="evidence" value="ECO:0007669"/>
    <property type="project" value="InterPro"/>
</dbReference>
<evidence type="ECO:0000313" key="4">
    <source>
        <dbReference type="Proteomes" id="UP000284547"/>
    </source>
</evidence>
<evidence type="ECO:0000259" key="2">
    <source>
        <dbReference type="Pfam" id="PF00892"/>
    </source>
</evidence>
<dbReference type="SUPFAM" id="SSF103481">
    <property type="entry name" value="Multidrug resistance efflux transporter EmrE"/>
    <property type="match status" value="2"/>
</dbReference>
<feature type="transmembrane region" description="Helical" evidence="1">
    <location>
        <begin position="84"/>
        <end position="116"/>
    </location>
</feature>
<evidence type="ECO:0000256" key="1">
    <source>
        <dbReference type="SAM" id="Phobius"/>
    </source>
</evidence>
<dbReference type="RefSeq" id="WP_118150302.1">
    <property type="nucleotide sequence ID" value="NZ_QWEY01000002.1"/>
</dbReference>
<dbReference type="OrthoDB" id="7165334at2"/>
<keyword evidence="1" id="KW-0472">Membrane</keyword>
<feature type="transmembrane region" description="Helical" evidence="1">
    <location>
        <begin position="146"/>
        <end position="167"/>
    </location>
</feature>
<feature type="domain" description="EamA" evidence="2">
    <location>
        <begin position="152"/>
        <end position="276"/>
    </location>
</feature>
<feature type="domain" description="EamA" evidence="2">
    <location>
        <begin position="8"/>
        <end position="140"/>
    </location>
</feature>
<dbReference type="PANTHER" id="PTHR22911">
    <property type="entry name" value="ACYL-MALONYL CONDENSING ENZYME-RELATED"/>
    <property type="match status" value="1"/>
</dbReference>